<reference evidence="1" key="1">
    <citation type="submission" date="2022-07" db="EMBL/GenBank/DDBJ databases">
        <title>Chromosome-level genome of Muraenolepis orangiensis.</title>
        <authorList>
            <person name="Kim J."/>
        </authorList>
    </citation>
    <scope>NUCLEOTIDE SEQUENCE</scope>
    <source>
        <strain evidence="1">KU_S4_2022</strain>
        <tissue evidence="1">Muscle</tissue>
    </source>
</reference>
<keyword evidence="2" id="KW-1185">Reference proteome</keyword>
<dbReference type="Proteomes" id="UP001148018">
    <property type="component" value="Unassembled WGS sequence"/>
</dbReference>
<evidence type="ECO:0000313" key="2">
    <source>
        <dbReference type="Proteomes" id="UP001148018"/>
    </source>
</evidence>
<name>A0A9Q0E257_9TELE</name>
<dbReference type="OrthoDB" id="413122at2759"/>
<dbReference type="EMBL" id="JANIIK010000109">
    <property type="protein sequence ID" value="KAJ3597425.1"/>
    <property type="molecule type" value="Genomic_DNA"/>
</dbReference>
<sequence length="241" mass="25745">MTTKYSPYFLMFGREARYPSEVPEHYTIEGSVEEVVGQETLTEDILHLEDTLKQARENVQSDYKTVSHSIQGKTCFVPGILTSVACPRTCSSSNITAILPTSNITSILPTSNITAILPTSNITSILPTSNITSILPTSNITAILPTSNITSILPTSNITAILPTSNITAILPTSNITAILPTSNITSILPTSNITSILPTSNITSILVISITGILTSVTCPRTCNSYTHPGLHCTKPKKKG</sequence>
<organism evidence="1 2">
    <name type="scientific">Muraenolepis orangiensis</name>
    <name type="common">Patagonian moray cod</name>
    <dbReference type="NCBI Taxonomy" id="630683"/>
    <lineage>
        <taxon>Eukaryota</taxon>
        <taxon>Metazoa</taxon>
        <taxon>Chordata</taxon>
        <taxon>Craniata</taxon>
        <taxon>Vertebrata</taxon>
        <taxon>Euteleostomi</taxon>
        <taxon>Actinopterygii</taxon>
        <taxon>Neopterygii</taxon>
        <taxon>Teleostei</taxon>
        <taxon>Neoteleostei</taxon>
        <taxon>Acanthomorphata</taxon>
        <taxon>Zeiogadaria</taxon>
        <taxon>Gadariae</taxon>
        <taxon>Gadiformes</taxon>
        <taxon>Muraenolepidoidei</taxon>
        <taxon>Muraenolepididae</taxon>
        <taxon>Muraenolepis</taxon>
    </lineage>
</organism>
<gene>
    <name evidence="1" type="ORF">NHX12_000952</name>
</gene>
<protein>
    <submittedName>
        <fullName evidence="1">Uncharacterized protein</fullName>
    </submittedName>
</protein>
<accession>A0A9Q0E257</accession>
<comment type="caution">
    <text evidence="1">The sequence shown here is derived from an EMBL/GenBank/DDBJ whole genome shotgun (WGS) entry which is preliminary data.</text>
</comment>
<dbReference type="AlphaFoldDB" id="A0A9Q0E257"/>
<proteinExistence type="predicted"/>
<evidence type="ECO:0000313" key="1">
    <source>
        <dbReference type="EMBL" id="KAJ3597425.1"/>
    </source>
</evidence>